<dbReference type="RefSeq" id="WP_091708972.1">
    <property type="nucleotide sequence ID" value="NZ_FNCA01000002.1"/>
</dbReference>
<dbReference type="InterPro" id="IPR003439">
    <property type="entry name" value="ABC_transporter-like_ATP-bd"/>
</dbReference>
<reference evidence="11 12" key="1">
    <citation type="submission" date="2016-10" db="EMBL/GenBank/DDBJ databases">
        <authorList>
            <person name="Varghese N."/>
            <person name="Submissions S."/>
        </authorList>
    </citation>
    <scope>NUCLEOTIDE SEQUENCE [LARGE SCALE GENOMIC DNA]</scope>
    <source>
        <strain evidence="11 12">PL 12/M</strain>
    </source>
</reference>
<name>A0A7Z7AVC7_9EURY</name>
<dbReference type="InterPro" id="IPR050153">
    <property type="entry name" value="Metal_Ion_Import_ABC"/>
</dbReference>
<evidence type="ECO:0000256" key="5">
    <source>
        <dbReference type="ARBA" id="ARBA00050590"/>
    </source>
</evidence>
<organism evidence="11 12">
    <name type="scientific">Methanolobus vulcani</name>
    <dbReference type="NCBI Taxonomy" id="38026"/>
    <lineage>
        <taxon>Archaea</taxon>
        <taxon>Methanobacteriati</taxon>
        <taxon>Methanobacteriota</taxon>
        <taxon>Stenosarchaea group</taxon>
        <taxon>Methanomicrobia</taxon>
        <taxon>Methanosarcinales</taxon>
        <taxon>Methanosarcinaceae</taxon>
        <taxon>Methanolobus</taxon>
    </lineage>
</organism>
<feature type="domain" description="ABC transporter" evidence="10">
    <location>
        <begin position="5"/>
        <end position="236"/>
    </location>
</feature>
<keyword evidence="4 11" id="KW-0067">ATP-binding</keyword>
<evidence type="ECO:0000256" key="1">
    <source>
        <dbReference type="ARBA" id="ARBA00005417"/>
    </source>
</evidence>
<dbReference type="OrthoDB" id="10909at2157"/>
<dbReference type="Pfam" id="PF00005">
    <property type="entry name" value="ABC_tran"/>
    <property type="match status" value="1"/>
</dbReference>
<evidence type="ECO:0000256" key="7">
    <source>
        <dbReference type="ARBA" id="ARBA00066387"/>
    </source>
</evidence>
<dbReference type="InterPro" id="IPR017871">
    <property type="entry name" value="ABC_transporter-like_CS"/>
</dbReference>
<accession>A0A7Z7AVC7</accession>
<dbReference type="PANTHER" id="PTHR42734">
    <property type="entry name" value="METAL TRANSPORT SYSTEM ATP-BINDING PROTEIN TM_0124-RELATED"/>
    <property type="match status" value="1"/>
</dbReference>
<comment type="function">
    <text evidence="6">Required for corrinoid utilization. Probably part of the ABC transporter complex BtuCDF involved in cobalamin (vitamin B12) import. Probably responsible for energy coupling to the transport system.</text>
</comment>
<evidence type="ECO:0000256" key="3">
    <source>
        <dbReference type="ARBA" id="ARBA00022741"/>
    </source>
</evidence>
<evidence type="ECO:0000259" key="10">
    <source>
        <dbReference type="PROSITE" id="PS50893"/>
    </source>
</evidence>
<proteinExistence type="inferred from homology"/>
<evidence type="ECO:0000256" key="9">
    <source>
        <dbReference type="ARBA" id="ARBA00077139"/>
    </source>
</evidence>
<comment type="similarity">
    <text evidence="1">Belongs to the ABC transporter superfamily.</text>
</comment>
<gene>
    <name evidence="11" type="ORF">SAMN04488589_0852</name>
</gene>
<dbReference type="SMART" id="SM00382">
    <property type="entry name" value="AAA"/>
    <property type="match status" value="1"/>
</dbReference>
<dbReference type="InterPro" id="IPR027417">
    <property type="entry name" value="P-loop_NTPase"/>
</dbReference>
<keyword evidence="2" id="KW-0813">Transport</keyword>
<sequence length="249" mass="28053">MENVIDLKDVWVSYDSVRVLESVNLTVKDKDFLAIIGPNGGGKSTLLKVILGLIKPDKGSVSLLGGRPAKTRRYVGYVPQYHSSNLDFPVTVWDVVLMGRLSHKHPLQRYNEEDRNAALEALGTVGMLDFKDRQIGELSGGQKQRVFIARSLVTKPKLLILDEPSTGIDSRMQKEFYELLNRLKSEIAIVMVTHDISAVSVYVDKIGCLNRKFHYHDDKEISPHDLEVSYQCPVELIAHGVPHRVLKEH</sequence>
<dbReference type="PANTHER" id="PTHR42734:SF17">
    <property type="entry name" value="METAL TRANSPORT SYSTEM ATP-BINDING PROTEIN TM_0124-RELATED"/>
    <property type="match status" value="1"/>
</dbReference>
<dbReference type="EMBL" id="FNCA01000002">
    <property type="protein sequence ID" value="SDF55013.1"/>
    <property type="molecule type" value="Genomic_DNA"/>
</dbReference>
<evidence type="ECO:0000256" key="2">
    <source>
        <dbReference type="ARBA" id="ARBA00022448"/>
    </source>
</evidence>
<protein>
    <recommendedName>
        <fullName evidence="8">Cobalamin import ATP-binding protein BtuD</fullName>
        <ecNumber evidence="7">7.6.2.8</ecNumber>
    </recommendedName>
    <alternativeName>
        <fullName evidence="9">Vitamin B12-transporting ATPase</fullName>
    </alternativeName>
</protein>
<dbReference type="InterPro" id="IPR003593">
    <property type="entry name" value="AAA+_ATPase"/>
</dbReference>
<dbReference type="GO" id="GO:0016887">
    <property type="term" value="F:ATP hydrolysis activity"/>
    <property type="evidence" value="ECO:0007669"/>
    <property type="project" value="InterPro"/>
</dbReference>
<evidence type="ECO:0000256" key="6">
    <source>
        <dbReference type="ARBA" id="ARBA00058960"/>
    </source>
</evidence>
<dbReference type="SUPFAM" id="SSF52540">
    <property type="entry name" value="P-loop containing nucleoside triphosphate hydrolases"/>
    <property type="match status" value="1"/>
</dbReference>
<dbReference type="PROSITE" id="PS50893">
    <property type="entry name" value="ABC_TRANSPORTER_2"/>
    <property type="match status" value="1"/>
</dbReference>
<evidence type="ECO:0000313" key="12">
    <source>
        <dbReference type="Proteomes" id="UP000199259"/>
    </source>
</evidence>
<dbReference type="GO" id="GO:0015420">
    <property type="term" value="F:ABC-type vitamin B12 transporter activity"/>
    <property type="evidence" value="ECO:0007669"/>
    <property type="project" value="UniProtKB-EC"/>
</dbReference>
<dbReference type="AlphaFoldDB" id="A0A7Z7AVC7"/>
<comment type="catalytic activity">
    <reaction evidence="5">
        <text>an R-cob(III)alamin(out) + ATP + H2O = an R-cob(III)alamin(in) + ADP + phosphate + H(+)</text>
        <dbReference type="Rhea" id="RHEA:17873"/>
        <dbReference type="ChEBI" id="CHEBI:15377"/>
        <dbReference type="ChEBI" id="CHEBI:15378"/>
        <dbReference type="ChEBI" id="CHEBI:30616"/>
        <dbReference type="ChEBI" id="CHEBI:43474"/>
        <dbReference type="ChEBI" id="CHEBI:140785"/>
        <dbReference type="ChEBI" id="CHEBI:456216"/>
        <dbReference type="EC" id="7.6.2.8"/>
    </reaction>
</comment>
<dbReference type="GO" id="GO:0005524">
    <property type="term" value="F:ATP binding"/>
    <property type="evidence" value="ECO:0007669"/>
    <property type="project" value="UniProtKB-KW"/>
</dbReference>
<dbReference type="CDD" id="cd03235">
    <property type="entry name" value="ABC_Metallic_Cations"/>
    <property type="match status" value="1"/>
</dbReference>
<dbReference type="Proteomes" id="UP000199259">
    <property type="component" value="Unassembled WGS sequence"/>
</dbReference>
<comment type="caution">
    <text evidence="11">The sequence shown here is derived from an EMBL/GenBank/DDBJ whole genome shotgun (WGS) entry which is preliminary data.</text>
</comment>
<dbReference type="Gene3D" id="3.40.50.300">
    <property type="entry name" value="P-loop containing nucleotide triphosphate hydrolases"/>
    <property type="match status" value="1"/>
</dbReference>
<keyword evidence="3" id="KW-0547">Nucleotide-binding</keyword>
<keyword evidence="12" id="KW-1185">Reference proteome</keyword>
<evidence type="ECO:0000313" key="11">
    <source>
        <dbReference type="EMBL" id="SDF55013.1"/>
    </source>
</evidence>
<dbReference type="PROSITE" id="PS00211">
    <property type="entry name" value="ABC_TRANSPORTER_1"/>
    <property type="match status" value="1"/>
</dbReference>
<evidence type="ECO:0000256" key="8">
    <source>
        <dbReference type="ARBA" id="ARBA00073649"/>
    </source>
</evidence>
<dbReference type="EC" id="7.6.2.8" evidence="7"/>
<evidence type="ECO:0000256" key="4">
    <source>
        <dbReference type="ARBA" id="ARBA00022840"/>
    </source>
</evidence>
<dbReference type="FunFam" id="3.40.50.300:FF:000134">
    <property type="entry name" value="Iron-enterobactin ABC transporter ATP-binding protein"/>
    <property type="match status" value="1"/>
</dbReference>